<dbReference type="PROSITE" id="PS51257">
    <property type="entry name" value="PROKAR_LIPOPROTEIN"/>
    <property type="match status" value="1"/>
</dbReference>
<reference evidence="4 5" key="1">
    <citation type="submission" date="2023-07" db="EMBL/GenBank/DDBJ databases">
        <title>Comparative genomics of wheat-associated soil bacteria to identify genetic determinants of phenazine resistance.</title>
        <authorList>
            <person name="Mouncey N."/>
        </authorList>
    </citation>
    <scope>NUCLEOTIDE SEQUENCE [LARGE SCALE GENOMIC DNA]</scope>
    <source>
        <strain evidence="4 5">B3I12</strain>
    </source>
</reference>
<dbReference type="Pfam" id="PF00497">
    <property type="entry name" value="SBP_bac_3"/>
    <property type="match status" value="1"/>
</dbReference>
<dbReference type="EMBL" id="JAUSYP010000001">
    <property type="protein sequence ID" value="MDQ0750026.1"/>
    <property type="molecule type" value="Genomic_DNA"/>
</dbReference>
<keyword evidence="5" id="KW-1185">Reference proteome</keyword>
<dbReference type="PANTHER" id="PTHR35936">
    <property type="entry name" value="MEMBRANE-BOUND LYTIC MUREIN TRANSGLYCOSYLASE F"/>
    <property type="match status" value="1"/>
</dbReference>
<dbReference type="Proteomes" id="UP001232755">
    <property type="component" value="Unassembled WGS sequence"/>
</dbReference>
<evidence type="ECO:0000313" key="4">
    <source>
        <dbReference type="EMBL" id="MDQ0750026.1"/>
    </source>
</evidence>
<evidence type="ECO:0000256" key="1">
    <source>
        <dbReference type="ARBA" id="ARBA00022729"/>
    </source>
</evidence>
<accession>A0ABU0QRL7</accession>
<gene>
    <name evidence="4" type="ORF">QF034_004257</name>
</gene>
<dbReference type="SMART" id="SM00062">
    <property type="entry name" value="PBPb"/>
    <property type="match status" value="1"/>
</dbReference>
<dbReference type="RefSeq" id="WP_307176483.1">
    <property type="nucleotide sequence ID" value="NZ_JAUSYP010000001.1"/>
</dbReference>
<feature type="domain" description="Solute-binding protein family 3/N-terminal" evidence="3">
    <location>
        <begin position="55"/>
        <end position="273"/>
    </location>
</feature>
<dbReference type="InterPro" id="IPR001638">
    <property type="entry name" value="Solute-binding_3/MltF_N"/>
</dbReference>
<evidence type="ECO:0000256" key="2">
    <source>
        <dbReference type="SAM" id="SignalP"/>
    </source>
</evidence>
<organism evidence="4 5">
    <name type="scientific">Streptomyces africanus</name>
    <dbReference type="NCBI Taxonomy" id="231024"/>
    <lineage>
        <taxon>Bacteria</taxon>
        <taxon>Bacillati</taxon>
        <taxon>Actinomycetota</taxon>
        <taxon>Actinomycetes</taxon>
        <taxon>Kitasatosporales</taxon>
        <taxon>Streptomycetaceae</taxon>
        <taxon>Streptomyces</taxon>
    </lineage>
</organism>
<sequence length="299" mass="31792">MNSATRPAMNSSSRRSLLIGAATTSLLLLSLTACGGDSEAAGSAAARYKLVQNGVITAGTQAEQPPFAVTDASGKPSGFAVDLMNEAAERLDLKVQYKTTNLQGILAGLSAGQYDIGVAGVGATPERKKQVAFTTPYYWGFTDVVTLKGGKQTTLPDFDGKRVGAVSGSVQEAFVNHEMSGARLVQFKDQTALIAQLLSGGVEAIVLGGADADEYARKQPIRIAVEVDSLQGSAFPLRKDGDPKLLKDLDAQIDAMIDDGTYVKLYKKYFHDPIASDLIRERPKLARQVMNTDLAPARH</sequence>
<keyword evidence="1 2" id="KW-0732">Signal</keyword>
<dbReference type="PANTHER" id="PTHR35936:SF19">
    <property type="entry name" value="AMINO-ACID-BINDING PROTEIN YXEM-RELATED"/>
    <property type="match status" value="1"/>
</dbReference>
<protein>
    <submittedName>
        <fullName evidence="4">Polar amino acid transport system substrate-binding protein</fullName>
    </submittedName>
</protein>
<dbReference type="CDD" id="cd13530">
    <property type="entry name" value="PBP2_peptides_like"/>
    <property type="match status" value="1"/>
</dbReference>
<proteinExistence type="predicted"/>
<dbReference type="Gene3D" id="3.40.190.10">
    <property type="entry name" value="Periplasmic binding protein-like II"/>
    <property type="match status" value="2"/>
</dbReference>
<comment type="caution">
    <text evidence="4">The sequence shown here is derived from an EMBL/GenBank/DDBJ whole genome shotgun (WGS) entry which is preliminary data.</text>
</comment>
<feature type="signal peptide" evidence="2">
    <location>
        <begin position="1"/>
        <end position="35"/>
    </location>
</feature>
<evidence type="ECO:0000313" key="5">
    <source>
        <dbReference type="Proteomes" id="UP001232755"/>
    </source>
</evidence>
<dbReference type="SUPFAM" id="SSF53850">
    <property type="entry name" value="Periplasmic binding protein-like II"/>
    <property type="match status" value="1"/>
</dbReference>
<feature type="chain" id="PRO_5046942980" evidence="2">
    <location>
        <begin position="36"/>
        <end position="299"/>
    </location>
</feature>
<dbReference type="InterPro" id="IPR006311">
    <property type="entry name" value="TAT_signal"/>
</dbReference>
<dbReference type="PROSITE" id="PS51318">
    <property type="entry name" value="TAT"/>
    <property type="match status" value="1"/>
</dbReference>
<name>A0ABU0QRL7_9ACTN</name>
<evidence type="ECO:0000259" key="3">
    <source>
        <dbReference type="SMART" id="SM00062"/>
    </source>
</evidence>